<keyword evidence="3 6" id="KW-0560">Oxidoreductase</keyword>
<keyword evidence="1" id="KW-0285">Flavoprotein</keyword>
<evidence type="ECO:0000259" key="5">
    <source>
        <dbReference type="Pfam" id="PF00296"/>
    </source>
</evidence>
<dbReference type="Gene3D" id="3.20.20.30">
    <property type="entry name" value="Luciferase-like domain"/>
    <property type="match status" value="1"/>
</dbReference>
<accession>A0A378SRL8</accession>
<reference evidence="6 7" key="1">
    <citation type="submission" date="2018-06" db="EMBL/GenBank/DDBJ databases">
        <authorList>
            <consortium name="Pathogen Informatics"/>
            <person name="Doyle S."/>
        </authorList>
    </citation>
    <scope>NUCLEOTIDE SEQUENCE [LARGE SCALE GENOMIC DNA]</scope>
    <source>
        <strain evidence="6 7">NCTC10742</strain>
    </source>
</reference>
<dbReference type="EMBL" id="UGQM01000001">
    <property type="protein sequence ID" value="STZ45383.1"/>
    <property type="molecule type" value="Genomic_DNA"/>
</dbReference>
<keyword evidence="4" id="KW-0503">Monooxygenase</keyword>
<evidence type="ECO:0000256" key="1">
    <source>
        <dbReference type="ARBA" id="ARBA00022630"/>
    </source>
</evidence>
<dbReference type="GO" id="GO:0046306">
    <property type="term" value="P:alkanesulfonate catabolic process"/>
    <property type="evidence" value="ECO:0007669"/>
    <property type="project" value="TreeGrafter"/>
</dbReference>
<dbReference type="EC" id="1.1.98.2" evidence="6"/>
<evidence type="ECO:0000256" key="4">
    <source>
        <dbReference type="ARBA" id="ARBA00023033"/>
    </source>
</evidence>
<dbReference type="PANTHER" id="PTHR42847">
    <property type="entry name" value="ALKANESULFONATE MONOOXYGENASE"/>
    <property type="match status" value="1"/>
</dbReference>
<organism evidence="6 7">
    <name type="scientific">Mycolicibacterium gilvum</name>
    <dbReference type="NCBI Taxonomy" id="1804"/>
    <lineage>
        <taxon>Bacteria</taxon>
        <taxon>Bacillati</taxon>
        <taxon>Actinomycetota</taxon>
        <taxon>Actinomycetes</taxon>
        <taxon>Mycobacteriales</taxon>
        <taxon>Mycobacteriaceae</taxon>
        <taxon>Mycolicibacterium</taxon>
    </lineage>
</organism>
<dbReference type="GO" id="GO:0008726">
    <property type="term" value="F:alkanesulfonate monooxygenase activity"/>
    <property type="evidence" value="ECO:0007669"/>
    <property type="project" value="TreeGrafter"/>
</dbReference>
<dbReference type="PANTHER" id="PTHR42847:SF4">
    <property type="entry name" value="ALKANESULFONATE MONOOXYGENASE-RELATED"/>
    <property type="match status" value="1"/>
</dbReference>
<dbReference type="InterPro" id="IPR036661">
    <property type="entry name" value="Luciferase-like_sf"/>
</dbReference>
<dbReference type="GO" id="GO:0052749">
    <property type="term" value="F:glucose-6-phosphate dehydrogenase (coenzyme F420) activity"/>
    <property type="evidence" value="ECO:0007669"/>
    <property type="project" value="UniProtKB-EC"/>
</dbReference>
<dbReference type="Pfam" id="PF00296">
    <property type="entry name" value="Bac_luciferase"/>
    <property type="match status" value="1"/>
</dbReference>
<dbReference type="SUPFAM" id="SSF51679">
    <property type="entry name" value="Bacterial luciferase-like"/>
    <property type="match status" value="1"/>
</dbReference>
<dbReference type="InterPro" id="IPR019923">
    <property type="entry name" value="Lucif-like_OxRdtase_MSMEG_2516"/>
</dbReference>
<evidence type="ECO:0000256" key="2">
    <source>
        <dbReference type="ARBA" id="ARBA00022643"/>
    </source>
</evidence>
<dbReference type="InterPro" id="IPR050172">
    <property type="entry name" value="SsuD_RutA_monooxygenase"/>
</dbReference>
<evidence type="ECO:0000256" key="3">
    <source>
        <dbReference type="ARBA" id="ARBA00023002"/>
    </source>
</evidence>
<name>A0A378SRL8_9MYCO</name>
<feature type="domain" description="Luciferase-like" evidence="5">
    <location>
        <begin position="40"/>
        <end position="192"/>
    </location>
</feature>
<evidence type="ECO:0000313" key="6">
    <source>
        <dbReference type="EMBL" id="STZ45383.1"/>
    </source>
</evidence>
<evidence type="ECO:0000313" key="7">
    <source>
        <dbReference type="Proteomes" id="UP000254291"/>
    </source>
</evidence>
<proteinExistence type="predicted"/>
<gene>
    <name evidence="6" type="primary">fgd1_6</name>
    <name evidence="6" type="ORF">NCTC10742_04635</name>
</gene>
<keyword evidence="2" id="KW-0288">FMN</keyword>
<dbReference type="InterPro" id="IPR011251">
    <property type="entry name" value="Luciferase-like_dom"/>
</dbReference>
<protein>
    <submittedName>
        <fullName evidence="6">Luciferase family protein</fullName>
        <ecNumber evidence="6">1.1.98.2</ecNumber>
    </submittedName>
</protein>
<dbReference type="Proteomes" id="UP000254291">
    <property type="component" value="Unassembled WGS sequence"/>
</dbReference>
<dbReference type="AlphaFoldDB" id="A0A378SRL8"/>
<dbReference type="NCBIfam" id="TIGR03621">
    <property type="entry name" value="F420_MSMEG_2516"/>
    <property type="match status" value="1"/>
</dbReference>
<sequence>MRKVDAYMPLPPAVQTWTYDHDVAKEFRFGVGVTRVSTRAKLEDDARRAEALGFDVLHVPDHLGGPAPFPVMTAVAMATTSLRVGTFVLNSAFYRPALLARDVAALNDLSDGRVELGLGTGYVREEFDAAGIPYPTAGERVDHLKLTAAHIAEHLPDVPIMIAGNGDRVLRTAARFADIVGFTGGDRAATGDEDPLGDRIGFVRAAAGERFAALELNIAITAMPLDSSGQPDLTIPRISLPGLSDDELLRHPGVLSGSTTEIADRIHGYRDVYGISYVIVQMRHAEAFGAVIDLLR</sequence>